<feature type="compositionally biased region" description="Acidic residues" evidence="3">
    <location>
        <begin position="784"/>
        <end position="793"/>
    </location>
</feature>
<accession>A0A0D1DTQ0</accession>
<feature type="compositionally biased region" description="Low complexity" evidence="3">
    <location>
        <begin position="620"/>
        <end position="631"/>
    </location>
</feature>
<feature type="region of interest" description="Disordered" evidence="3">
    <location>
        <begin position="882"/>
        <end position="904"/>
    </location>
</feature>
<feature type="compositionally biased region" description="Low complexity" evidence="3">
    <location>
        <begin position="207"/>
        <end position="236"/>
    </location>
</feature>
<evidence type="ECO:0000256" key="2">
    <source>
        <dbReference type="ARBA" id="ARBA00023306"/>
    </source>
</evidence>
<dbReference type="eggNOG" id="ENOG502S7XS">
    <property type="taxonomic scope" value="Eukaryota"/>
</dbReference>
<feature type="compositionally biased region" description="Polar residues" evidence="3">
    <location>
        <begin position="549"/>
        <end position="564"/>
    </location>
</feature>
<dbReference type="RefSeq" id="XP_011391336.1">
    <property type="nucleotide sequence ID" value="XM_011393034.1"/>
</dbReference>
<dbReference type="GeneID" id="23565047"/>
<dbReference type="Gene3D" id="1.10.10.1420">
    <property type="entry name" value="DNA replication factor Cdt1, C-terminal WH domain"/>
    <property type="match status" value="1"/>
</dbReference>
<evidence type="ECO:0000313" key="6">
    <source>
        <dbReference type="Proteomes" id="UP000000561"/>
    </source>
</evidence>
<feature type="region of interest" description="Disordered" evidence="3">
    <location>
        <begin position="816"/>
        <end position="837"/>
    </location>
</feature>
<feature type="compositionally biased region" description="Basic residues" evidence="3">
    <location>
        <begin position="84"/>
        <end position="94"/>
    </location>
</feature>
<feature type="compositionally biased region" description="Polar residues" evidence="3">
    <location>
        <begin position="111"/>
        <end position="128"/>
    </location>
</feature>
<dbReference type="Pfam" id="PF16679">
    <property type="entry name" value="CDT1_C"/>
    <property type="match status" value="1"/>
</dbReference>
<gene>
    <name evidence="5" type="ORF">UMAG_05052</name>
</gene>
<reference evidence="5 6" key="1">
    <citation type="journal article" date="2006" name="Nature">
        <title>Insights from the genome of the biotrophic fungal plant pathogen Ustilago maydis.</title>
        <authorList>
            <person name="Kamper J."/>
            <person name="Kahmann R."/>
            <person name="Bolker M."/>
            <person name="Ma L.J."/>
            <person name="Brefort T."/>
            <person name="Saville B.J."/>
            <person name="Banuett F."/>
            <person name="Kronstad J.W."/>
            <person name="Gold S.E."/>
            <person name="Muller O."/>
            <person name="Perlin M.H."/>
            <person name="Wosten H.A."/>
            <person name="de Vries R."/>
            <person name="Ruiz-Herrera J."/>
            <person name="Reynaga-Pena C.G."/>
            <person name="Snetselaar K."/>
            <person name="McCann M."/>
            <person name="Perez-Martin J."/>
            <person name="Feldbrugge M."/>
            <person name="Basse C.W."/>
            <person name="Steinberg G."/>
            <person name="Ibeas J.I."/>
            <person name="Holloman W."/>
            <person name="Guzman P."/>
            <person name="Farman M."/>
            <person name="Stajich J.E."/>
            <person name="Sentandreu R."/>
            <person name="Gonzalez-Prieto J.M."/>
            <person name="Kennell J.C."/>
            <person name="Molina L."/>
            <person name="Schirawski J."/>
            <person name="Mendoza-Mendoza A."/>
            <person name="Greilinger D."/>
            <person name="Munch K."/>
            <person name="Rossel N."/>
            <person name="Scherer M."/>
            <person name="Vranes M."/>
            <person name="Ladendorf O."/>
            <person name="Vincon V."/>
            <person name="Fuchs U."/>
            <person name="Sandrock B."/>
            <person name="Meng S."/>
            <person name="Ho E.C."/>
            <person name="Cahill M.J."/>
            <person name="Boyce K.J."/>
            <person name="Klose J."/>
            <person name="Klosterman S.J."/>
            <person name="Deelstra H.J."/>
            <person name="Ortiz-Castellanos L."/>
            <person name="Li W."/>
            <person name="Sanchez-Alonso P."/>
            <person name="Schreier P.H."/>
            <person name="Hauser-Hahn I."/>
            <person name="Vaupel M."/>
            <person name="Koopmann E."/>
            <person name="Friedrich G."/>
            <person name="Voss H."/>
            <person name="Schluter T."/>
            <person name="Margolis J."/>
            <person name="Platt D."/>
            <person name="Swimmer C."/>
            <person name="Gnirke A."/>
            <person name="Chen F."/>
            <person name="Vysotskaia V."/>
            <person name="Mannhaupt G."/>
            <person name="Guldener U."/>
            <person name="Munsterkotter M."/>
            <person name="Haase D."/>
            <person name="Oesterheld M."/>
            <person name="Mewes H.W."/>
            <person name="Mauceli E.W."/>
            <person name="DeCaprio D."/>
            <person name="Wade C.M."/>
            <person name="Butler J."/>
            <person name="Young S."/>
            <person name="Jaffe D.B."/>
            <person name="Calvo S."/>
            <person name="Nusbaum C."/>
            <person name="Galagan J."/>
            <person name="Birren B.W."/>
        </authorList>
    </citation>
    <scope>NUCLEOTIDE SEQUENCE [LARGE SCALE GENOMIC DNA]</scope>
    <source>
        <strain evidence="6">DSM 14603 / FGSC 9021 / UM521</strain>
    </source>
</reference>
<dbReference type="Proteomes" id="UP000000561">
    <property type="component" value="Chromosome 15"/>
</dbReference>
<feature type="compositionally biased region" description="Basic and acidic residues" evidence="3">
    <location>
        <begin position="95"/>
        <end position="107"/>
    </location>
</feature>
<dbReference type="InterPro" id="IPR038090">
    <property type="entry name" value="Cdt1_C_WH_dom_sf"/>
</dbReference>
<name>A0A0D1DTQ0_MYCMD</name>
<protein>
    <recommendedName>
        <fullName evidence="4">DNA replication factor Cdt1 C-terminal domain-containing protein</fullName>
    </recommendedName>
</protein>
<dbReference type="OMA" id="RCARYHQ"/>
<evidence type="ECO:0000256" key="3">
    <source>
        <dbReference type="SAM" id="MobiDB-lite"/>
    </source>
</evidence>
<dbReference type="InParanoid" id="A0A0D1DTQ0"/>
<evidence type="ECO:0000256" key="1">
    <source>
        <dbReference type="ARBA" id="ARBA00008356"/>
    </source>
</evidence>
<feature type="compositionally biased region" description="Polar residues" evidence="3">
    <location>
        <begin position="47"/>
        <end position="67"/>
    </location>
</feature>
<dbReference type="OrthoDB" id="3366139at2759"/>
<keyword evidence="2" id="KW-0131">Cell cycle</keyword>
<organism evidence="5 6">
    <name type="scientific">Mycosarcoma maydis</name>
    <name type="common">Corn smut fungus</name>
    <name type="synonym">Ustilago maydis</name>
    <dbReference type="NCBI Taxonomy" id="5270"/>
    <lineage>
        <taxon>Eukaryota</taxon>
        <taxon>Fungi</taxon>
        <taxon>Dikarya</taxon>
        <taxon>Basidiomycota</taxon>
        <taxon>Ustilaginomycotina</taxon>
        <taxon>Ustilaginomycetes</taxon>
        <taxon>Ustilaginales</taxon>
        <taxon>Ustilaginaceae</taxon>
        <taxon>Mycosarcoma</taxon>
    </lineage>
</organism>
<feature type="compositionally biased region" description="Low complexity" evidence="3">
    <location>
        <begin position="178"/>
        <end position="189"/>
    </location>
</feature>
<proteinExistence type="inferred from homology"/>
<dbReference type="AlphaFoldDB" id="A0A0D1DTQ0"/>
<dbReference type="KEGG" id="uma:UMAG_05052"/>
<dbReference type="VEuPathDB" id="FungiDB:UMAG_05052"/>
<feature type="region of interest" description="Disordered" evidence="3">
    <location>
        <begin position="689"/>
        <end position="713"/>
    </location>
</feature>
<feature type="compositionally biased region" description="Low complexity" evidence="3">
    <location>
        <begin position="68"/>
        <end position="83"/>
    </location>
</feature>
<evidence type="ECO:0000313" key="5">
    <source>
        <dbReference type="EMBL" id="KIS67186.1"/>
    </source>
</evidence>
<evidence type="ECO:0000259" key="4">
    <source>
        <dbReference type="Pfam" id="PF16679"/>
    </source>
</evidence>
<feature type="region of interest" description="Disordered" evidence="3">
    <location>
        <begin position="1"/>
        <end position="270"/>
    </location>
</feature>
<feature type="region of interest" description="Disordered" evidence="3">
    <location>
        <begin position="749"/>
        <end position="794"/>
    </location>
</feature>
<comment type="similarity">
    <text evidence="1">Belongs to the Cdt1 family.</text>
</comment>
<keyword evidence="6" id="KW-1185">Reference proteome</keyword>
<dbReference type="InterPro" id="IPR032054">
    <property type="entry name" value="Cdt1_C"/>
</dbReference>
<sequence length="1086" mass="115615">MAPNRGISAHFAASKASISRANRSVKSKPVKDVATPLVQTAAVADGSSETLQTRVPTSISPSSSHDTVSAPEASVSKPASPKKSTPRRQARTRLRTPDQGEVDRIMAENESLLQSTSPSAPASCSFSDRQAAPVSLLGTPPTTPHASARSCPLLEPSQTSPISVRTDPDTNKMYLMLPRSSSRAASSPSHLAIAESSSSPTKRKMATPPKSGSPSKTPRTLTSTPRRLITGETETLGTEEEDGLVLTPGRSKGTRVMLGSPSKSPLLSRLGDTPKAQALRMIVDEDDEDAYFTPRGVRQRAKGLPLPPMATVNAAAVFRGAQLPASSSAPSLVPKPVEAAAVPSSLSSLHGAGLSHTEISSDATALVEEDQIQLPQPKHVLASDLPLPSFYSSLLTLHVALEHALVVHLATAGCASATLESSAQLSDDDLSDSVLNQDTERRQTKTVRLPNLISYTALRPLVERSGGRRLGPTELKRLASVWVDFHRSSSASSSAKEAVSRDEDEEVRGLGFIVSKTRSMDPRTGRRALDWGIGIELEIKRSLRPRTPPTQVNFGGVQVQSSPLLPSCSEGFDERLLGTPKMPATRCTTPPPSSERKVRSPFIHSSPLLSSPRRKPRANSPTPSKTASSPKLRSSTSMGAAKAREGMSVVAMWNNGLETRKAEVGRRLRERCARYHQLWLDEQGISVPRPSAAGLGKTEGWRQEPATPSRREQQEVVGLGIAAGPVSDTDHDDDHARLGAAPPREVVMGAGGLLTPSATRSGGPRLGKRTFYMDPSELDRAGLTDDESDDAEQSEVLAAGPSLKGKQSLIDEVSSTVVRSSKSMPRLHSAPDSTATSVATVAKDEAGEVPMEGTELHRWHPEFPLDDPRVVRPVPLATLPSLAPGLSTPHRNKDRSLFGAADPPTPSKPIKYIPAVDLASATATTSSALTLRERIAAKEQLRRTASLPSLTASSSGSMTPMQALSQRALVSRLPEFCSILFMLFSNGTTLSSNGITRSPTLPMQDLLAKLAKSVKIHMSTRECRQAIDVLGRIAPGFLMVISPSTDGGSTGGNEFVRMGHNHATGAVWRLNDIRARIASELNGSST</sequence>
<dbReference type="EMBL" id="CM003154">
    <property type="protein sequence ID" value="KIS67186.1"/>
    <property type="molecule type" value="Genomic_DNA"/>
</dbReference>
<feature type="domain" description="DNA replication factor Cdt1 C-terminal" evidence="4">
    <location>
        <begin position="931"/>
        <end position="1041"/>
    </location>
</feature>
<feature type="region of interest" description="Disordered" evidence="3">
    <location>
        <begin position="545"/>
        <end position="643"/>
    </location>
</feature>